<evidence type="ECO:0008006" key="4">
    <source>
        <dbReference type="Google" id="ProtNLM"/>
    </source>
</evidence>
<dbReference type="EMBL" id="CP003360">
    <property type="protein sequence ID" value="AFM24422.1"/>
    <property type="molecule type" value="Genomic_DNA"/>
</dbReference>
<reference evidence="2" key="1">
    <citation type="submission" date="2012-06" db="EMBL/GenBank/DDBJ databases">
        <title>Complete sequence of chromosome of Desulfomonile tiedjei DSM 6799.</title>
        <authorList>
            <consortium name="US DOE Joint Genome Institute (JGI-PGF)"/>
            <person name="Lucas S."/>
            <person name="Copeland A."/>
            <person name="Lapidus A."/>
            <person name="Glavina del Rio T."/>
            <person name="Dalin E."/>
            <person name="Tice H."/>
            <person name="Bruce D."/>
            <person name="Goodwin L."/>
            <person name="Pitluck S."/>
            <person name="Peters L."/>
            <person name="Ovchinnikova G."/>
            <person name="Zeytun A."/>
            <person name="Lu M."/>
            <person name="Kyrpides N."/>
            <person name="Mavromatis K."/>
            <person name="Ivanova N."/>
            <person name="Brettin T."/>
            <person name="Detter J.C."/>
            <person name="Han C."/>
            <person name="Larimer F."/>
            <person name="Land M."/>
            <person name="Hauser L."/>
            <person name="Markowitz V."/>
            <person name="Cheng J.-F."/>
            <person name="Hugenholtz P."/>
            <person name="Woyke T."/>
            <person name="Wu D."/>
            <person name="Spring S."/>
            <person name="Schroeder M."/>
            <person name="Brambilla E."/>
            <person name="Klenk H.-P."/>
            <person name="Eisen J.A."/>
        </authorList>
    </citation>
    <scope>NUCLEOTIDE SEQUENCE</scope>
    <source>
        <strain evidence="2">DSM 6799</strain>
    </source>
</reference>
<feature type="transmembrane region" description="Helical" evidence="1">
    <location>
        <begin position="118"/>
        <end position="137"/>
    </location>
</feature>
<feature type="transmembrane region" description="Helical" evidence="1">
    <location>
        <begin position="417"/>
        <end position="438"/>
    </location>
</feature>
<evidence type="ECO:0000313" key="3">
    <source>
        <dbReference type="Proteomes" id="UP000006055"/>
    </source>
</evidence>
<accession>I4C4D1</accession>
<feature type="transmembrane region" description="Helical" evidence="1">
    <location>
        <begin position="196"/>
        <end position="216"/>
    </location>
</feature>
<feature type="transmembrane region" description="Helical" evidence="1">
    <location>
        <begin position="223"/>
        <end position="239"/>
    </location>
</feature>
<keyword evidence="1" id="KW-0812">Transmembrane</keyword>
<feature type="transmembrane region" description="Helical" evidence="1">
    <location>
        <begin position="349"/>
        <end position="371"/>
    </location>
</feature>
<dbReference type="eggNOG" id="COG1287">
    <property type="taxonomic scope" value="Bacteria"/>
</dbReference>
<proteinExistence type="predicted"/>
<feature type="transmembrane region" description="Helical" evidence="1">
    <location>
        <begin position="245"/>
        <end position="261"/>
    </location>
</feature>
<feature type="transmembrane region" description="Helical" evidence="1">
    <location>
        <begin position="146"/>
        <end position="164"/>
    </location>
</feature>
<dbReference type="HOGENOM" id="CLU_413253_0_0_7"/>
<keyword evidence="1" id="KW-0472">Membrane</keyword>
<evidence type="ECO:0000313" key="2">
    <source>
        <dbReference type="EMBL" id="AFM24422.1"/>
    </source>
</evidence>
<organism evidence="2 3">
    <name type="scientific">Desulfomonile tiedjei (strain ATCC 49306 / DSM 6799 / DCB-1)</name>
    <dbReference type="NCBI Taxonomy" id="706587"/>
    <lineage>
        <taxon>Bacteria</taxon>
        <taxon>Pseudomonadati</taxon>
        <taxon>Thermodesulfobacteriota</taxon>
        <taxon>Desulfomonilia</taxon>
        <taxon>Desulfomonilales</taxon>
        <taxon>Desulfomonilaceae</taxon>
        <taxon>Desulfomonile</taxon>
    </lineage>
</organism>
<sequence>MTDFQVPGKIHTIIDRIPLAALIGFLFCVFVSALPELAPIMRPVDGHVWTPVNSQRFRSGDTYQYGALVMGAVKGNLLSGSPTAKEKSQRGSIELLKVVSTALAAVPSWIASDRRVSIVISRCIFPGIIFLLCYLLLRLFLDNPRVCVFAALYVLFYLPSWYIFTSSPEIMKPLKVFLGYWAVILTVNEYDYSTNFRFLVTSVSSCVFLATMWSFVTLERRQTWWAFFLALILSVALAFNYPPQTIVGYLILAGLTAMFFLEKEPRKGFEFFGLGLSILAALALMNYPNLVLSYSSDTNSFGSIWNISFSELREGATFFDALFLFVKYALIIAVSLYAAGSNRELRRWLIVLGSIGLVFVILDLFASNSLVSYRLLYRAHSLVWLCFVAAAFIGWLSRSSEQWIGSALWKNRLKRAVSVLSILLVIVVPLVGFSQFAWKNLQDSSHYLEDGQYGAYQWLRENSPKGSVVLAMDWDDVNLIPMYTDNYLFFGHLIVDNRSPAEEVARYLKAWNMLGLPDSRLKRLVNESVAHASDLIRYWPLYGMSRPQSFDRVAFESAMFVYGLVYWPFIGSLDGVPLAEKDGRRVDFDFVKKVIGWYDGRIWRTLGQTECDYILVSDLYWGEAGNLRENPHLKLVYQSSCRKIFQVISPRVIPECE</sequence>
<keyword evidence="3" id="KW-1185">Reference proteome</keyword>
<gene>
    <name evidence="2" type="ordered locus">Desti_1712</name>
</gene>
<feature type="transmembrane region" description="Helical" evidence="1">
    <location>
        <begin position="17"/>
        <end position="34"/>
    </location>
</feature>
<dbReference type="AlphaFoldDB" id="I4C4D1"/>
<name>I4C4D1_DESTA</name>
<feature type="transmembrane region" description="Helical" evidence="1">
    <location>
        <begin position="268"/>
        <end position="287"/>
    </location>
</feature>
<protein>
    <recommendedName>
        <fullName evidence="4">Glycosyltransferase RgtA/B/C/D-like domain-containing protein</fullName>
    </recommendedName>
</protein>
<dbReference type="RefSeq" id="WP_014809569.1">
    <property type="nucleotide sequence ID" value="NC_018025.1"/>
</dbReference>
<evidence type="ECO:0000256" key="1">
    <source>
        <dbReference type="SAM" id="Phobius"/>
    </source>
</evidence>
<feature type="transmembrane region" description="Helical" evidence="1">
    <location>
        <begin position="318"/>
        <end position="337"/>
    </location>
</feature>
<dbReference type="STRING" id="706587.Desti_1712"/>
<dbReference type="KEGG" id="dti:Desti_1712"/>
<keyword evidence="1" id="KW-1133">Transmembrane helix</keyword>
<dbReference type="Proteomes" id="UP000006055">
    <property type="component" value="Chromosome"/>
</dbReference>
<feature type="transmembrane region" description="Helical" evidence="1">
    <location>
        <begin position="377"/>
        <end position="396"/>
    </location>
</feature>